<dbReference type="STRING" id="360412.LARV_00327"/>
<evidence type="ECO:0000313" key="1">
    <source>
        <dbReference type="EMBL" id="GAP12591.1"/>
    </source>
</evidence>
<dbReference type="OrthoDB" id="9876471at2"/>
<dbReference type="SUPFAM" id="SSF103196">
    <property type="entry name" value="Roadblock/LC7 domain"/>
    <property type="match status" value="1"/>
</dbReference>
<reference evidence="1" key="1">
    <citation type="submission" date="2015-07" db="EMBL/GenBank/DDBJ databases">
        <title>Draft Genome Sequences of Anaerolinea thermolimosa IMO-1, Bellilinea caldifistulae GOMI-1, Leptolinea tardivitalis YMTK-2, Levilinea saccharolytica KIBI-1,Longilinea arvoryzae KOME-1, Previously Described as Members of the Anaerolineaceae (Chloroflexi).</title>
        <authorList>
            <person name="Sekiguchi Y."/>
            <person name="Ohashi A."/>
            <person name="Matsuura N."/>
            <person name="Tourlousse M.D."/>
        </authorList>
    </citation>
    <scope>NUCLEOTIDE SEQUENCE [LARGE SCALE GENOMIC DNA]</scope>
    <source>
        <strain evidence="1">KOME-1</strain>
    </source>
</reference>
<dbReference type="AlphaFoldDB" id="A0A0S7B652"/>
<name>A0A0S7B652_9CHLR</name>
<accession>A0A0S7B652</accession>
<dbReference type="Gene3D" id="3.30.450.30">
    <property type="entry name" value="Dynein light chain 2a, cytoplasmic"/>
    <property type="match status" value="1"/>
</dbReference>
<evidence type="ECO:0008006" key="3">
    <source>
        <dbReference type="Google" id="ProtNLM"/>
    </source>
</evidence>
<sequence length="133" mass="15014">MTFDESRSVTDIFTQILEEMNQEGDFLASVLTDENGLPIVFAAREGFDSDRQSATVAMVKKTISQNEKRLGIAQAEEISIVDSNGQLLICRAFSAKKHDFILAVLMADRQHTYRRITAHAINQISSVWAKHWK</sequence>
<dbReference type="RefSeq" id="WP_075072002.1">
    <property type="nucleotide sequence ID" value="NZ_DF967972.1"/>
</dbReference>
<organism evidence="1">
    <name type="scientific">Longilinea arvoryzae</name>
    <dbReference type="NCBI Taxonomy" id="360412"/>
    <lineage>
        <taxon>Bacteria</taxon>
        <taxon>Bacillati</taxon>
        <taxon>Chloroflexota</taxon>
        <taxon>Anaerolineae</taxon>
        <taxon>Anaerolineales</taxon>
        <taxon>Anaerolineaceae</taxon>
        <taxon>Longilinea</taxon>
    </lineage>
</organism>
<gene>
    <name evidence="1" type="ORF">LARV_00327</name>
</gene>
<evidence type="ECO:0000313" key="2">
    <source>
        <dbReference type="Proteomes" id="UP000055060"/>
    </source>
</evidence>
<keyword evidence="2" id="KW-1185">Reference proteome</keyword>
<dbReference type="EMBL" id="DF967972">
    <property type="protein sequence ID" value="GAP12591.1"/>
    <property type="molecule type" value="Genomic_DNA"/>
</dbReference>
<proteinExistence type="predicted"/>
<protein>
    <recommendedName>
        <fullName evidence="3">Roadblock/LAMTOR2 domain-containing protein</fullName>
    </recommendedName>
</protein>
<dbReference type="Proteomes" id="UP000055060">
    <property type="component" value="Unassembled WGS sequence"/>
</dbReference>